<feature type="compositionally biased region" description="Basic and acidic residues" evidence="5">
    <location>
        <begin position="1104"/>
        <end position="1124"/>
    </location>
</feature>
<dbReference type="GO" id="GO:0003677">
    <property type="term" value="F:DNA binding"/>
    <property type="evidence" value="ECO:0007669"/>
    <property type="project" value="TreeGrafter"/>
</dbReference>
<feature type="compositionally biased region" description="Basic residues" evidence="5">
    <location>
        <begin position="838"/>
        <end position="885"/>
    </location>
</feature>
<feature type="compositionally biased region" description="Polar residues" evidence="5">
    <location>
        <begin position="623"/>
        <end position="642"/>
    </location>
</feature>
<feature type="compositionally biased region" description="Basic and acidic residues" evidence="5">
    <location>
        <begin position="1223"/>
        <end position="1260"/>
    </location>
</feature>
<feature type="compositionally biased region" description="Basic and acidic residues" evidence="5">
    <location>
        <begin position="105"/>
        <end position="152"/>
    </location>
</feature>
<feature type="compositionally biased region" description="Low complexity" evidence="5">
    <location>
        <begin position="1503"/>
        <end position="1514"/>
    </location>
</feature>
<dbReference type="GO" id="GO:0016592">
    <property type="term" value="C:mediator complex"/>
    <property type="evidence" value="ECO:0007669"/>
    <property type="project" value="TreeGrafter"/>
</dbReference>
<feature type="compositionally biased region" description="Basic and acidic residues" evidence="5">
    <location>
        <begin position="2023"/>
        <end position="2035"/>
    </location>
</feature>
<feature type="compositionally biased region" description="Low complexity" evidence="5">
    <location>
        <begin position="886"/>
        <end position="905"/>
    </location>
</feature>
<feature type="compositionally biased region" description="Basic and acidic residues" evidence="5">
    <location>
        <begin position="911"/>
        <end position="947"/>
    </location>
</feature>
<dbReference type="Pfam" id="PF05672">
    <property type="entry name" value="MAP7"/>
    <property type="match status" value="1"/>
</dbReference>
<reference evidence="6 7" key="1">
    <citation type="submission" date="2020-12" db="EMBL/GenBank/DDBJ databases">
        <title>De novo assembly of Tibetan sheep genome.</title>
        <authorList>
            <person name="Li X."/>
        </authorList>
    </citation>
    <scope>NUCLEOTIDE SEQUENCE [LARGE SCALE GENOMIC DNA]</scope>
    <source>
        <tissue evidence="6">Heart</tissue>
    </source>
</reference>
<evidence type="ECO:0000313" key="6">
    <source>
        <dbReference type="EMBL" id="KAG5205622.1"/>
    </source>
</evidence>
<comment type="similarity">
    <text evidence="1 3">Belongs to the MTFR1 family.</text>
</comment>
<dbReference type="Pfam" id="PF15440">
    <property type="entry name" value="THRAP3_BCLAF1"/>
    <property type="match status" value="1"/>
</dbReference>
<comment type="subcellular location">
    <subcellularLocation>
        <location evidence="3">Mitochondrion</location>
    </subcellularLocation>
</comment>
<feature type="region of interest" description="Disordered" evidence="5">
    <location>
        <begin position="1388"/>
        <end position="1543"/>
    </location>
</feature>
<gene>
    <name evidence="6" type="ORF">JEQ12_018872</name>
</gene>
<keyword evidence="4" id="KW-0175">Coiled coil</keyword>
<feature type="compositionally biased region" description="Gly residues" evidence="5">
    <location>
        <begin position="1"/>
        <end position="16"/>
    </location>
</feature>
<dbReference type="GO" id="GO:0005739">
    <property type="term" value="C:mitochondrion"/>
    <property type="evidence" value="ECO:0007669"/>
    <property type="project" value="UniProtKB-SubCell"/>
</dbReference>
<feature type="compositionally biased region" description="Basic and acidic residues" evidence="5">
    <location>
        <begin position="296"/>
        <end position="305"/>
    </location>
</feature>
<feature type="compositionally biased region" description="Polar residues" evidence="5">
    <location>
        <begin position="39"/>
        <end position="53"/>
    </location>
</feature>
<name>A0A836CZP7_SHEEP</name>
<evidence type="ECO:0000256" key="1">
    <source>
        <dbReference type="ARBA" id="ARBA00005807"/>
    </source>
</evidence>
<feature type="region of interest" description="Disordered" evidence="5">
    <location>
        <begin position="270"/>
        <end position="682"/>
    </location>
</feature>
<feature type="region of interest" description="Disordered" evidence="5">
    <location>
        <begin position="2023"/>
        <end position="2042"/>
    </location>
</feature>
<evidence type="ECO:0000256" key="3">
    <source>
        <dbReference type="RuleBase" id="RU369053"/>
    </source>
</evidence>
<comment type="caution">
    <text evidence="6">The sequence shown here is derived from an EMBL/GenBank/DDBJ whole genome shotgun (WGS) entry which is preliminary data.</text>
</comment>
<feature type="compositionally biased region" description="Pro residues" evidence="5">
    <location>
        <begin position="343"/>
        <end position="356"/>
    </location>
</feature>
<feature type="region of interest" description="Disordered" evidence="5">
    <location>
        <begin position="783"/>
        <end position="1263"/>
    </location>
</feature>
<dbReference type="PANTHER" id="PTHR15268">
    <property type="entry name" value="THRAP3/BCLAF1"/>
    <property type="match status" value="1"/>
</dbReference>
<proteinExistence type="inferred from homology"/>
<feature type="compositionally biased region" description="Basic and acidic residues" evidence="5">
    <location>
        <begin position="1515"/>
        <end position="1537"/>
    </location>
</feature>
<feature type="compositionally biased region" description="Basic and acidic residues" evidence="5">
    <location>
        <begin position="1389"/>
        <end position="1407"/>
    </location>
</feature>
<feature type="compositionally biased region" description="Basic and acidic residues" evidence="5">
    <location>
        <begin position="375"/>
        <end position="393"/>
    </location>
</feature>
<feature type="compositionally biased region" description="Basic and acidic residues" evidence="5">
    <location>
        <begin position="1135"/>
        <end position="1147"/>
    </location>
</feature>
<feature type="compositionally biased region" description="Basic and acidic residues" evidence="5">
    <location>
        <begin position="63"/>
        <end position="83"/>
    </location>
</feature>
<feature type="compositionally biased region" description="Basic and acidic residues" evidence="5">
    <location>
        <begin position="798"/>
        <end position="814"/>
    </location>
</feature>
<feature type="compositionally biased region" description="Basic and acidic residues" evidence="5">
    <location>
        <begin position="1419"/>
        <end position="1502"/>
    </location>
</feature>
<feature type="compositionally biased region" description="Low complexity" evidence="5">
    <location>
        <begin position="450"/>
        <end position="464"/>
    </location>
</feature>
<feature type="compositionally biased region" description="Pro residues" evidence="5">
    <location>
        <begin position="437"/>
        <end position="449"/>
    </location>
</feature>
<feature type="compositionally biased region" description="Low complexity" evidence="5">
    <location>
        <begin position="1562"/>
        <end position="1577"/>
    </location>
</feature>
<dbReference type="InterPro" id="IPR007972">
    <property type="entry name" value="Mtfr1"/>
</dbReference>
<feature type="region of interest" description="Disordered" evidence="5">
    <location>
        <begin position="1949"/>
        <end position="1975"/>
    </location>
</feature>
<dbReference type="GO" id="GO:0015630">
    <property type="term" value="C:microtubule cytoskeleton"/>
    <property type="evidence" value="ECO:0007669"/>
    <property type="project" value="InterPro"/>
</dbReference>
<protein>
    <recommendedName>
        <fullName evidence="3">Mitochondrial fission regulator</fullName>
    </recommendedName>
</protein>
<dbReference type="InterPro" id="IPR029199">
    <property type="entry name" value="THRAP3_BCLAF1"/>
</dbReference>
<feature type="compositionally biased region" description="Acidic residues" evidence="5">
    <location>
        <begin position="413"/>
        <end position="424"/>
    </location>
</feature>
<evidence type="ECO:0000313" key="7">
    <source>
        <dbReference type="Proteomes" id="UP000664991"/>
    </source>
</evidence>
<sequence length="2060" mass="233769">MADLGAGGDSHTGGDGVAQSETVPDGNKVQDKKTAASHRPSTTISGQNSNHSGNKPDPPPVLRVDDRQRLARERREEREKQLAAREIVWLEREERARQHYEKHLEERKKKLEEQRLKEERRRAAVEEKRRQRLEEDKERHEAVVRRTMERSQKPKQKQNRWSWGGALHGSPSIHNTDPDRRSVSTMNLSKHVDPVISKRLSSSSATLLNSPDRARRLQLSPWESSVVNRLLTPTHAFLARSKSTAALSGNSASCSPINITPYRAAHSRNPLERPKFFVTPPEGSARRRTVHGTAGYKREKERENVPFHLTSSSQRCLSPSHPKARSSASSRLWLPSKSFPHLPGTPRPAPSTPPGPVKAAPAQLRPPSPGNIRPVKREVRVESERKDPEKEPQKVSSEPSLKGRTPLVKVEESTVEEGTPDETEPALAAPAAASAPAPAPASTPAPTPAPSSTLTASASPKTSAGTTDPEEATRLLAEKRRLAREQREKEEREKREKEELERQKREELAQKVAEERSRREEEARQLEAELAREREEQLRRQEEERAQREREEMERIRKQKEEEARVREEAERVRQEREKHFQREEQERLERKKRLEEIMKRTRRTEASDKKTVAQRNGDITKGTPTGGTAVSTLPNMTNSPGSEEPEASTHVVTSHQSKVTVDSTPSLEKQPSENGISVQNENFEEIINLPIGSKPSRLDVTNSENPDIPLNPILAFDDEGTLGPLPQVDGVQTQQTAATDGEIDFVMRYGLNKILLHFQTFSGRERNLCSDQPFVAKSIANFQQSSRSRSRTYSRSRSRDRIYSRDYRRDYRNNRGMRRPYGYRGRGRGYYQGGGGRYHRGGYRPVWNRRHSRSPRRGRSRSRSPKRRSVSSQRSRSRSRRSYRSSRSPRSSSSRSSSPYSKSPVSKRRGSQEKQTKKAEGEPQEESPLKNKSQEEPKDTFEHDPSESIDEFNKSSATSGDIWPGLSAYDNSPRSPHSPSPIATPPSQSSSCSDAPMLSTVHSAKNTPSQHSHSIQHSPERSGSGSVGNGSSRYSPSQNSPIHHIPSRRSPAKTITPQNAPRDEARGRSSFYPDGGDQETAKTGKFLKRFTDEESRVFLLDRGNTRDKEAPKEKGSEKGRAEGEWEDQEVLDYFSDKESGKQKFNDSEGDDTEETEDYRQFRKSVLADQGKNFATTSHRNTEEEGPKYKSKVSLKGNRESDGFREEKNYKLKETGYVVERPSTAKDKHKEDDKNSERITVKKETQSPEQVKSEKLKDLFDYSPPLHKNLDAREKSTFREESPLRIKMIASDSHRPEVKLKMAPVPLDDSNRPASLTKDRLLASTLVHSVKKEQEFRSIFDHIKLPQASKSTSESFIQHIVSLVHHVKEQYFKSSSMTLNERFTSYQKATEEHSARQKSPEIHRRIDISPSALRKHTRLAGEERVFKEENQKGDKKLRCDSADLRHDIDRRRKERSKERGDSKGSRESSGSRKQEKTPKDYKEYKSYKDDSKHKSREQDHSRSSSSSASPSSPSSREEKESKKEREEEFKTHHELKEYSGFAGVSRPRGTFFRIRGRGRARGVFAGTNTGPNNSNTTFQKRPKEEEWDPEYTPKSKKYFLHDDRDDGVDYWAKRGRGRGTFQRGRGRFNFKKSGSSPKWTHDKYQGDGIVEDEEETMENNEEKKDRRKEEKVYRTILFNKLLIECSSNIPGIKKQCFFEFASVFASSMSFILSILREMLEYFGVPINQVLRIWENKDYGSARSIVRIIGKLLPLEPCPRPNFELVPLLNSVDPANCGSVVPSFADVWCVANDEEASYLRFRNSTWKNEEEEKIASFHPLQLVEGPLTPAVRHNKPRKNDWPESETAIKKIAALEDELAFLRSQIAAIVGRQELGNSTKAGFLDLNDRPSGFGQKPSSGATQLNVKQDSFSSSVLPSSPPPPPPPQISSVQPPCSPLLKTASNNICASDNSTTEVKKQHPDARNTSYNHHSKNQKNEAVPNMLDVLKDMNKVKLRAIERYNPNLGGGFPSRSLVEEVKKIKPWEQGESERGTESKVRYRRGPGLLTPSPAFILQVMTAARS</sequence>
<feature type="compositionally biased region" description="Basic and acidic residues" evidence="5">
    <location>
        <begin position="471"/>
        <end position="612"/>
    </location>
</feature>
<dbReference type="Proteomes" id="UP000664991">
    <property type="component" value="Unassembled WGS sequence"/>
</dbReference>
<dbReference type="GO" id="GO:0003712">
    <property type="term" value="F:transcription coregulator activity"/>
    <property type="evidence" value="ECO:0007669"/>
    <property type="project" value="TreeGrafter"/>
</dbReference>
<evidence type="ECO:0000256" key="5">
    <source>
        <dbReference type="SAM" id="MobiDB-lite"/>
    </source>
</evidence>
<dbReference type="InterPro" id="IPR008604">
    <property type="entry name" value="MAP7_fam"/>
</dbReference>
<organism evidence="6 7">
    <name type="scientific">Ovis aries</name>
    <name type="common">Sheep</name>
    <dbReference type="NCBI Taxonomy" id="9940"/>
    <lineage>
        <taxon>Eukaryota</taxon>
        <taxon>Metazoa</taxon>
        <taxon>Chordata</taxon>
        <taxon>Craniata</taxon>
        <taxon>Vertebrata</taxon>
        <taxon>Euteleostomi</taxon>
        <taxon>Mammalia</taxon>
        <taxon>Eutheria</taxon>
        <taxon>Laurasiatheria</taxon>
        <taxon>Artiodactyla</taxon>
        <taxon>Ruminantia</taxon>
        <taxon>Pecora</taxon>
        <taxon>Bovidae</taxon>
        <taxon>Caprinae</taxon>
        <taxon>Ovis</taxon>
    </lineage>
</organism>
<evidence type="ECO:0000256" key="4">
    <source>
        <dbReference type="SAM" id="Coils"/>
    </source>
</evidence>
<feature type="compositionally biased region" description="Basic and acidic residues" evidence="5">
    <location>
        <begin position="1197"/>
        <end position="1214"/>
    </location>
</feature>
<dbReference type="GO" id="GO:0000266">
    <property type="term" value="P:mitochondrial fission"/>
    <property type="evidence" value="ECO:0007669"/>
    <property type="project" value="UniProtKB-UniRule"/>
</dbReference>
<feature type="region of interest" description="Disordered" evidence="5">
    <location>
        <begin position="1"/>
        <end position="83"/>
    </location>
</feature>
<dbReference type="Pfam" id="PF05308">
    <property type="entry name" value="Mito_fiss_reg"/>
    <property type="match status" value="1"/>
</dbReference>
<accession>A0A836CZP7</accession>
<dbReference type="GO" id="GO:0000226">
    <property type="term" value="P:microtubule cytoskeleton organization"/>
    <property type="evidence" value="ECO:0007669"/>
    <property type="project" value="InterPro"/>
</dbReference>
<feature type="region of interest" description="Disordered" evidence="5">
    <location>
        <begin position="1562"/>
        <end position="1591"/>
    </location>
</feature>
<dbReference type="PANTHER" id="PTHR15268:SF4">
    <property type="entry name" value="BCL-2-ASSOCIATED TRANSCRIPTION FACTOR 1"/>
    <property type="match status" value="1"/>
</dbReference>
<evidence type="ECO:0000256" key="2">
    <source>
        <dbReference type="ARBA" id="ARBA00006481"/>
    </source>
</evidence>
<feature type="compositionally biased region" description="Pro residues" evidence="5">
    <location>
        <begin position="1916"/>
        <end position="1925"/>
    </location>
</feature>
<feature type="compositionally biased region" description="Low complexity" evidence="5">
    <location>
        <begin position="425"/>
        <end position="436"/>
    </location>
</feature>
<keyword evidence="3" id="KW-0496">Mitochondrion</keyword>
<dbReference type="GO" id="GO:0045944">
    <property type="term" value="P:positive regulation of transcription by RNA polymerase II"/>
    <property type="evidence" value="ECO:0007669"/>
    <property type="project" value="TreeGrafter"/>
</dbReference>
<feature type="region of interest" description="Disordered" evidence="5">
    <location>
        <begin position="1905"/>
        <end position="1934"/>
    </location>
</feature>
<feature type="region of interest" description="Disordered" evidence="5">
    <location>
        <begin position="105"/>
        <end position="184"/>
    </location>
</feature>
<comment type="similarity">
    <text evidence="2">Belongs to the BCLAF1/THRAP3 family.</text>
</comment>
<feature type="compositionally biased region" description="Acidic residues" evidence="5">
    <location>
        <begin position="1148"/>
        <end position="1157"/>
    </location>
</feature>
<dbReference type="GO" id="GO:0009060">
    <property type="term" value="P:aerobic respiration"/>
    <property type="evidence" value="ECO:0007669"/>
    <property type="project" value="UniProtKB-UniRule"/>
</dbReference>
<comment type="function">
    <text evidence="3">Plays a role in mitochondrial aerobic respiration. Regulates mitochondrial organization and fission.</text>
</comment>
<feature type="coiled-coil region" evidence="4">
    <location>
        <begin position="1843"/>
        <end position="1870"/>
    </location>
</feature>
<feature type="compositionally biased region" description="Polar residues" evidence="5">
    <location>
        <begin position="651"/>
        <end position="682"/>
    </location>
</feature>
<dbReference type="EMBL" id="JAEMGP010000008">
    <property type="protein sequence ID" value="KAG5205622.1"/>
    <property type="molecule type" value="Genomic_DNA"/>
</dbReference>